<accession>A0ABT5BN02</accession>
<keyword evidence="2" id="KW-1185">Reference proteome</keyword>
<evidence type="ECO:0000313" key="2">
    <source>
        <dbReference type="Proteomes" id="UP001217838"/>
    </source>
</evidence>
<evidence type="ECO:0000313" key="1">
    <source>
        <dbReference type="EMBL" id="MDC0675549.1"/>
    </source>
</evidence>
<proteinExistence type="predicted"/>
<reference evidence="1 2" key="1">
    <citation type="submission" date="2022-11" db="EMBL/GenBank/DDBJ databases">
        <title>Minimal conservation of predation-associated metabolite biosynthetic gene clusters underscores biosynthetic potential of Myxococcota including descriptions for ten novel species: Archangium lansinium sp. nov., Myxococcus landrumus sp. nov., Nannocystis bai.</title>
        <authorList>
            <person name="Ahearne A."/>
            <person name="Stevens C."/>
            <person name="Dowd S."/>
        </authorList>
    </citation>
    <scope>NUCLEOTIDE SEQUENCE [LARGE SCALE GENOMIC DNA]</scope>
    <source>
        <strain evidence="1 2">NCELM</strain>
    </source>
</reference>
<sequence>MAAFAAAIYAQGRNLDWHAGTLAGVGGWNVGAANTATQHELTQIGNGVAAPAMAYNQRVHDALALVHANPAAITGLVGADANNTRALIALLAGAPQAPFLQALDHYHQAGLALATLLGLNPVYTAGWELALAAQLNDGTPHRANVIGWLNASPAHLNLLRVQFHTVDGGAAPNFADLWTAAARVIHANVNQLPDFLRNAAIVLRAQAHENDVNLPFGNRAGGLAGHFKKHVLGVGNDDGLEPNAWIRLLNMNGGATRAQLGPLAPADQQIVFGRSPVTLDGTPLTPADWMRVIHAARGGGLDNVANALANAYQNAYHHAVANAYDNAAASYLYLQGGRPKINTYTDPPPRGGIFTVAGFENSAFDFSSGYMPMVGARRKWDTEHGMRLWDI</sequence>
<organism evidence="1 2">
    <name type="scientific">Nannocystis radixulma</name>
    <dbReference type="NCBI Taxonomy" id="2995305"/>
    <lineage>
        <taxon>Bacteria</taxon>
        <taxon>Pseudomonadati</taxon>
        <taxon>Myxococcota</taxon>
        <taxon>Polyangia</taxon>
        <taxon>Nannocystales</taxon>
        <taxon>Nannocystaceae</taxon>
        <taxon>Nannocystis</taxon>
    </lineage>
</organism>
<dbReference type="Proteomes" id="UP001217838">
    <property type="component" value="Unassembled WGS sequence"/>
</dbReference>
<name>A0ABT5BN02_9BACT</name>
<protein>
    <submittedName>
        <fullName evidence="1">Uncharacterized protein</fullName>
    </submittedName>
</protein>
<dbReference type="EMBL" id="JAQNDN010000028">
    <property type="protein sequence ID" value="MDC0675549.1"/>
    <property type="molecule type" value="Genomic_DNA"/>
</dbReference>
<gene>
    <name evidence="1" type="ORF">POL58_47840</name>
</gene>
<comment type="caution">
    <text evidence="1">The sequence shown here is derived from an EMBL/GenBank/DDBJ whole genome shotgun (WGS) entry which is preliminary data.</text>
</comment>